<evidence type="ECO:0000313" key="1">
    <source>
        <dbReference type="EMBL" id="KAK3065200.1"/>
    </source>
</evidence>
<sequence length="762" mass="82425">MAEVDMANPLPDIHQAPVHPDAQATVTDFLDYTEFFPSDLERSLQLIGKLDTTYLETTDLVHNLTTTYGKLPNITSKDRPDPIALRKQISAALSRATHCRESAHAEACRLHDVAERHLNRLTSIKRKLQALPKPPSRDPTPVPQAISPVNARTRRLQEEKERQERAPRLKLTVDGDKKGLKRKREKRVITPGGVLPPPEPDVSSEEYSSDSSEEDGRSATADGVSAVGDDVPLQINRTGKSGRIKVPKVPRLDRLKIPRARPPGVMGTNVHSQVAGISTSNALAMLEPPPPEAQPGSRHRPWHKLTEYEMALLRKQMKKNAIWTPSDTMIRRELVKNGRGRENYEKAKALAEMTGEPLVDEDPVDYNKTVLAPGEVRFKPISEKEKDTINRGMKLNEAKKEKKAREKEQAAKDAMELEEASKRIGDAGDMFKNLFNTADLGDSVIVATPSVQKKTPARPVKKRKRASTPVAPVTDNGKLSSSVKGVVADPQPGPKRLKIAIAPAPSSTPATKPPAPRDTKASGKTLTVPLAPAGLETPKVTITRKEKENFSPATSPIDSKKPPIPSAQTAATSRPRRISIAISAANNAVASDPIPTPRSPATLSDRSTRAAANRSRAATGSTKAASAEPPSRRHELRRGSNISLPSAAAPEQPGQRVSGRRRPVPGLVTAEEGGKGKVSVGKRKVAPKKRVGKKNVAGGEEPPLPGPAAPDEQAEEIDPNEPRYCLCGDVSWGTMIACENDAVSGATIFYIVSVNRTLTAGM</sequence>
<proteinExistence type="predicted"/>
<reference evidence="1" key="1">
    <citation type="submission" date="2024-09" db="EMBL/GenBank/DDBJ databases">
        <title>Black Yeasts Isolated from many extreme environments.</title>
        <authorList>
            <person name="Coleine C."/>
            <person name="Stajich J.E."/>
            <person name="Selbmann L."/>
        </authorList>
    </citation>
    <scope>NUCLEOTIDE SEQUENCE</scope>
    <source>
        <strain evidence="1">CCFEE 5737</strain>
    </source>
</reference>
<accession>A0ACC3DCF7</accession>
<gene>
    <name evidence="1" type="ORF">LTS18_006409</name>
</gene>
<protein>
    <submittedName>
        <fullName evidence="1">Uncharacterized protein</fullName>
    </submittedName>
</protein>
<keyword evidence="2" id="KW-1185">Reference proteome</keyword>
<dbReference type="Proteomes" id="UP001186974">
    <property type="component" value="Unassembled WGS sequence"/>
</dbReference>
<organism evidence="1 2">
    <name type="scientific">Coniosporium uncinatum</name>
    <dbReference type="NCBI Taxonomy" id="93489"/>
    <lineage>
        <taxon>Eukaryota</taxon>
        <taxon>Fungi</taxon>
        <taxon>Dikarya</taxon>
        <taxon>Ascomycota</taxon>
        <taxon>Pezizomycotina</taxon>
        <taxon>Dothideomycetes</taxon>
        <taxon>Dothideomycetes incertae sedis</taxon>
        <taxon>Coniosporium</taxon>
    </lineage>
</organism>
<name>A0ACC3DCF7_9PEZI</name>
<dbReference type="EMBL" id="JAWDJW010006349">
    <property type="protein sequence ID" value="KAK3065200.1"/>
    <property type="molecule type" value="Genomic_DNA"/>
</dbReference>
<comment type="caution">
    <text evidence="1">The sequence shown here is derived from an EMBL/GenBank/DDBJ whole genome shotgun (WGS) entry which is preliminary data.</text>
</comment>
<evidence type="ECO:0000313" key="2">
    <source>
        <dbReference type="Proteomes" id="UP001186974"/>
    </source>
</evidence>